<evidence type="ECO:0000313" key="11">
    <source>
        <dbReference type="Proteomes" id="UP001596045"/>
    </source>
</evidence>
<dbReference type="CDD" id="cd00207">
    <property type="entry name" value="fer2"/>
    <property type="match status" value="1"/>
</dbReference>
<evidence type="ECO:0000259" key="9">
    <source>
        <dbReference type="PROSITE" id="PS51085"/>
    </source>
</evidence>
<dbReference type="Pfam" id="PF00111">
    <property type="entry name" value="Fer2"/>
    <property type="match status" value="1"/>
</dbReference>
<dbReference type="InterPro" id="IPR012675">
    <property type="entry name" value="Beta-grasp_dom_sf"/>
</dbReference>
<sequence length="108" mass="11844">MFVTNGRFSVLIEPKGWEFEAADAVSLLGAAQLADISLPSSCRNGTCRTCMCRLISGRIRHNIEWPGLSAEEKKEGFILPCVAYPESDLIIDEPRAARRVPSNIPGKP</sequence>
<comment type="similarity">
    <text evidence="1">Belongs to the 2Fe2S plant-type ferredoxin family.</text>
</comment>
<dbReference type="PANTHER" id="PTHR43112">
    <property type="entry name" value="FERREDOXIN"/>
    <property type="match status" value="1"/>
</dbReference>
<evidence type="ECO:0000256" key="3">
    <source>
        <dbReference type="ARBA" id="ARBA00022714"/>
    </source>
</evidence>
<comment type="caution">
    <text evidence="10">The sequence shown here is derived from an EMBL/GenBank/DDBJ whole genome shotgun (WGS) entry which is preliminary data.</text>
</comment>
<reference evidence="11" key="1">
    <citation type="journal article" date="2019" name="Int. J. Syst. Evol. Microbiol.">
        <title>The Global Catalogue of Microorganisms (GCM) 10K type strain sequencing project: providing services to taxonomists for standard genome sequencing and annotation.</title>
        <authorList>
            <consortium name="The Broad Institute Genomics Platform"/>
            <consortium name="The Broad Institute Genome Sequencing Center for Infectious Disease"/>
            <person name="Wu L."/>
            <person name="Ma J."/>
        </authorList>
    </citation>
    <scope>NUCLEOTIDE SEQUENCE [LARGE SCALE GENOMIC DNA]</scope>
    <source>
        <strain evidence="11">JCM 17066</strain>
    </source>
</reference>
<dbReference type="EMBL" id="JBHSMT010000008">
    <property type="protein sequence ID" value="MFC5473335.1"/>
    <property type="molecule type" value="Genomic_DNA"/>
</dbReference>
<evidence type="ECO:0000256" key="5">
    <source>
        <dbReference type="ARBA" id="ARBA00022982"/>
    </source>
</evidence>
<dbReference type="Proteomes" id="UP001596045">
    <property type="component" value="Unassembled WGS sequence"/>
</dbReference>
<evidence type="ECO:0000313" key="10">
    <source>
        <dbReference type="EMBL" id="MFC5473335.1"/>
    </source>
</evidence>
<dbReference type="PROSITE" id="PS51085">
    <property type="entry name" value="2FE2S_FER_2"/>
    <property type="match status" value="1"/>
</dbReference>
<feature type="domain" description="2Fe-2S ferredoxin-type" evidence="9">
    <location>
        <begin position="6"/>
        <end position="97"/>
    </location>
</feature>
<gene>
    <name evidence="10" type="ORF">ACFPM8_05135</name>
</gene>
<name>A0ABW0M6T9_9BURK</name>
<keyword evidence="5" id="KW-0249">Electron transport</keyword>
<dbReference type="SUPFAM" id="SSF54292">
    <property type="entry name" value="2Fe-2S ferredoxin-like"/>
    <property type="match status" value="1"/>
</dbReference>
<keyword evidence="7" id="KW-0411">Iron-sulfur</keyword>
<keyword evidence="2" id="KW-0813">Transport</keyword>
<dbReference type="InterPro" id="IPR036010">
    <property type="entry name" value="2Fe-2S_ferredoxin-like_sf"/>
</dbReference>
<proteinExistence type="inferred from homology"/>
<evidence type="ECO:0000256" key="7">
    <source>
        <dbReference type="ARBA" id="ARBA00023014"/>
    </source>
</evidence>
<organism evidence="10 11">
    <name type="scientific">Paraherbaspirillum soli</name>
    <dbReference type="NCBI Taxonomy" id="631222"/>
    <lineage>
        <taxon>Bacteria</taxon>
        <taxon>Pseudomonadati</taxon>
        <taxon>Pseudomonadota</taxon>
        <taxon>Betaproteobacteria</taxon>
        <taxon>Burkholderiales</taxon>
        <taxon>Oxalobacteraceae</taxon>
        <taxon>Paraherbaspirillum</taxon>
    </lineage>
</organism>
<evidence type="ECO:0000256" key="6">
    <source>
        <dbReference type="ARBA" id="ARBA00023004"/>
    </source>
</evidence>
<evidence type="ECO:0000256" key="8">
    <source>
        <dbReference type="ARBA" id="ARBA00034078"/>
    </source>
</evidence>
<dbReference type="PANTHER" id="PTHR43112:SF3">
    <property type="entry name" value="FERREDOXIN-2, CHLOROPLASTIC"/>
    <property type="match status" value="1"/>
</dbReference>
<evidence type="ECO:0000256" key="2">
    <source>
        <dbReference type="ARBA" id="ARBA00022448"/>
    </source>
</evidence>
<keyword evidence="11" id="KW-1185">Reference proteome</keyword>
<keyword evidence="3" id="KW-0001">2Fe-2S</keyword>
<protein>
    <submittedName>
        <fullName evidence="10">2Fe-2S iron-sulfur cluster-binding protein</fullName>
    </submittedName>
</protein>
<evidence type="ECO:0000256" key="1">
    <source>
        <dbReference type="ARBA" id="ARBA00007874"/>
    </source>
</evidence>
<evidence type="ECO:0000256" key="4">
    <source>
        <dbReference type="ARBA" id="ARBA00022723"/>
    </source>
</evidence>
<dbReference type="Gene3D" id="3.10.20.30">
    <property type="match status" value="1"/>
</dbReference>
<keyword evidence="6" id="KW-0408">Iron</keyword>
<dbReference type="RefSeq" id="WP_378995632.1">
    <property type="nucleotide sequence ID" value="NZ_JBHSMT010000008.1"/>
</dbReference>
<dbReference type="InterPro" id="IPR001041">
    <property type="entry name" value="2Fe-2S_ferredoxin-type"/>
</dbReference>
<keyword evidence="4" id="KW-0479">Metal-binding</keyword>
<accession>A0ABW0M6T9</accession>
<comment type="cofactor">
    <cofactor evidence="8">
        <name>[2Fe-2S] cluster</name>
        <dbReference type="ChEBI" id="CHEBI:190135"/>
    </cofactor>
</comment>